<sequence length="322" mass="34330">MRLLSVCIICCIAVFARAASGTEPYPNKAIRLILSNAAGSNQSIAALVLRDGFAKRGVSVAVDAKPGASGLIAGEYVARAAPDGYTILLTPSTYMSITPHVQKNMPFDPQSDLVPVIQLFRYPFVLVVSAASSVRSVSDLLARAKERPGRVTYGSLGVGGGQHLAGEMLARMTGVRMLNVPYSPAAMQALIGDVTESRIDAAFSVTATVVPQVQSGKLRAIGVTGTNRNSLLPNVPAIRESIPGFHIDVWMGIYAPKGTSETAIEYLNVAISEILKAAEIRSKMANRGEIFTPNTPKQVAEELRNEHERFGSLILDIGIKPE</sequence>
<dbReference type="PANTHER" id="PTHR42928">
    <property type="entry name" value="TRICARBOXYLATE-BINDING PROTEIN"/>
    <property type="match status" value="1"/>
</dbReference>
<name>A0A1F6DTI7_9BACT</name>
<dbReference type="Proteomes" id="UP000177232">
    <property type="component" value="Unassembled WGS sequence"/>
</dbReference>
<evidence type="ECO:0000256" key="1">
    <source>
        <dbReference type="ARBA" id="ARBA00006987"/>
    </source>
</evidence>
<dbReference type="PIRSF" id="PIRSF017082">
    <property type="entry name" value="YflP"/>
    <property type="match status" value="1"/>
</dbReference>
<accession>A0A1F6DTI7</accession>
<dbReference type="EMBL" id="MFLJ01000013">
    <property type="protein sequence ID" value="OGG64708.1"/>
    <property type="molecule type" value="Genomic_DNA"/>
</dbReference>
<evidence type="ECO:0008006" key="5">
    <source>
        <dbReference type="Google" id="ProtNLM"/>
    </source>
</evidence>
<feature type="signal peptide" evidence="2">
    <location>
        <begin position="1"/>
        <end position="18"/>
    </location>
</feature>
<gene>
    <name evidence="3" type="ORF">A3C94_00130</name>
</gene>
<protein>
    <recommendedName>
        <fullName evidence="5">Tripartite tricarboxylate transporter substrate binding protein</fullName>
    </recommendedName>
</protein>
<dbReference type="Pfam" id="PF03401">
    <property type="entry name" value="TctC"/>
    <property type="match status" value="1"/>
</dbReference>
<dbReference type="AlphaFoldDB" id="A0A1F6DTI7"/>
<dbReference type="PANTHER" id="PTHR42928:SF5">
    <property type="entry name" value="BLR1237 PROTEIN"/>
    <property type="match status" value="1"/>
</dbReference>
<dbReference type="InterPro" id="IPR005064">
    <property type="entry name" value="BUG"/>
</dbReference>
<dbReference type="Gene3D" id="3.40.190.150">
    <property type="entry name" value="Bordetella uptake gene, domain 1"/>
    <property type="match status" value="1"/>
</dbReference>
<organism evidence="3 4">
    <name type="scientific">Candidatus Kaiserbacteria bacterium RIFCSPHIGHO2_02_FULL_55_17</name>
    <dbReference type="NCBI Taxonomy" id="1798496"/>
    <lineage>
        <taxon>Bacteria</taxon>
        <taxon>Candidatus Kaiseribacteriota</taxon>
    </lineage>
</organism>
<comment type="similarity">
    <text evidence="1">Belongs to the UPF0065 (bug) family.</text>
</comment>
<keyword evidence="2" id="KW-0732">Signal</keyword>
<dbReference type="InterPro" id="IPR042100">
    <property type="entry name" value="Bug_dom1"/>
</dbReference>
<dbReference type="Gene3D" id="3.40.190.10">
    <property type="entry name" value="Periplasmic binding protein-like II"/>
    <property type="match status" value="1"/>
</dbReference>
<feature type="chain" id="PRO_5009523945" description="Tripartite tricarboxylate transporter substrate binding protein" evidence="2">
    <location>
        <begin position="19"/>
        <end position="322"/>
    </location>
</feature>
<proteinExistence type="inferred from homology"/>
<evidence type="ECO:0000313" key="3">
    <source>
        <dbReference type="EMBL" id="OGG64708.1"/>
    </source>
</evidence>
<evidence type="ECO:0000256" key="2">
    <source>
        <dbReference type="SAM" id="SignalP"/>
    </source>
</evidence>
<comment type="caution">
    <text evidence="3">The sequence shown here is derived from an EMBL/GenBank/DDBJ whole genome shotgun (WGS) entry which is preliminary data.</text>
</comment>
<dbReference type="SUPFAM" id="SSF53850">
    <property type="entry name" value="Periplasmic binding protein-like II"/>
    <property type="match status" value="1"/>
</dbReference>
<reference evidence="3 4" key="1">
    <citation type="journal article" date="2016" name="Nat. Commun.">
        <title>Thousands of microbial genomes shed light on interconnected biogeochemical processes in an aquifer system.</title>
        <authorList>
            <person name="Anantharaman K."/>
            <person name="Brown C.T."/>
            <person name="Hug L.A."/>
            <person name="Sharon I."/>
            <person name="Castelle C.J."/>
            <person name="Probst A.J."/>
            <person name="Thomas B.C."/>
            <person name="Singh A."/>
            <person name="Wilkins M.J."/>
            <person name="Karaoz U."/>
            <person name="Brodie E.L."/>
            <person name="Williams K.H."/>
            <person name="Hubbard S.S."/>
            <person name="Banfield J.F."/>
        </authorList>
    </citation>
    <scope>NUCLEOTIDE SEQUENCE [LARGE SCALE GENOMIC DNA]</scope>
</reference>
<evidence type="ECO:0000313" key="4">
    <source>
        <dbReference type="Proteomes" id="UP000177232"/>
    </source>
</evidence>
<dbReference type="CDD" id="cd07012">
    <property type="entry name" value="PBP2_Bug_TTT"/>
    <property type="match status" value="1"/>
</dbReference>